<evidence type="ECO:0008006" key="7">
    <source>
        <dbReference type="Google" id="ProtNLM"/>
    </source>
</evidence>
<organism evidence="5 6">
    <name type="scientific">Neofusicoccum ribis</name>
    <dbReference type="NCBI Taxonomy" id="45134"/>
    <lineage>
        <taxon>Eukaryota</taxon>
        <taxon>Fungi</taxon>
        <taxon>Dikarya</taxon>
        <taxon>Ascomycota</taxon>
        <taxon>Pezizomycotina</taxon>
        <taxon>Dothideomycetes</taxon>
        <taxon>Dothideomycetes incertae sedis</taxon>
        <taxon>Botryosphaeriales</taxon>
        <taxon>Botryosphaeriaceae</taxon>
        <taxon>Neofusicoccum</taxon>
    </lineage>
</organism>
<evidence type="ECO:0000313" key="6">
    <source>
        <dbReference type="Proteomes" id="UP001521116"/>
    </source>
</evidence>
<sequence>MALKPDIRCAYKVVGDCTIHVDIYVPQAPPAGKTKCPVALAIHGGAFVLGHSDMVNKDQIADCLSRGWIVLSLDHRLCPQVDILTGPIADCRDALAWVHSGGLAAALVGGPSITDPDLERVVAWGTSSGGTLALALGWGVRNPPRAILDFYGATHFAHGFWRAPVSTARLPPDASAAHIDRVYDEAPVPTRGGVSLEGQAPASSSTSSSPTSMPPRPSFAFAHIARGTLLDVCFPSADWAAIDATLNVTPAFPPTCVVHGTADTMVPEHLSRALYAKLEESGVRREFIEVPGEEHTFVGKMVKGSEVWDRQRRGFDFLEEVISGGKQ</sequence>
<dbReference type="InterPro" id="IPR029058">
    <property type="entry name" value="AB_hydrolase_fold"/>
</dbReference>
<comment type="caution">
    <text evidence="5">The sequence shown here is derived from an EMBL/GenBank/DDBJ whole genome shotgun (WGS) entry which is preliminary data.</text>
</comment>
<dbReference type="Pfam" id="PF20434">
    <property type="entry name" value="BD-FAE"/>
    <property type="match status" value="1"/>
</dbReference>
<keyword evidence="6" id="KW-1185">Reference proteome</keyword>
<feature type="compositionally biased region" description="Low complexity" evidence="2">
    <location>
        <begin position="200"/>
        <end position="211"/>
    </location>
</feature>
<gene>
    <name evidence="5" type="ORF">SLS56_011535</name>
</gene>
<dbReference type="EMBL" id="JAJVDC020000278">
    <property type="protein sequence ID" value="KAL1616171.1"/>
    <property type="molecule type" value="Genomic_DNA"/>
</dbReference>
<feature type="domain" description="BD-FAE-like" evidence="4">
    <location>
        <begin position="22"/>
        <end position="138"/>
    </location>
</feature>
<dbReference type="InterPro" id="IPR001375">
    <property type="entry name" value="Peptidase_S9_cat"/>
</dbReference>
<proteinExistence type="predicted"/>
<protein>
    <recommendedName>
        <fullName evidence="7">Polyketide synthase</fullName>
    </recommendedName>
</protein>
<dbReference type="Pfam" id="PF00326">
    <property type="entry name" value="Peptidase_S9"/>
    <property type="match status" value="1"/>
</dbReference>
<dbReference type="PANTHER" id="PTHR48081">
    <property type="entry name" value="AB HYDROLASE SUPERFAMILY PROTEIN C4A8.06C"/>
    <property type="match status" value="1"/>
</dbReference>
<dbReference type="InterPro" id="IPR050300">
    <property type="entry name" value="GDXG_lipolytic_enzyme"/>
</dbReference>
<accession>A0ABR3SBF6</accession>
<reference evidence="5 6" key="1">
    <citation type="submission" date="2024-02" db="EMBL/GenBank/DDBJ databases">
        <title>De novo assembly and annotation of 12 fungi associated with fruit tree decline syndrome in Ontario, Canada.</title>
        <authorList>
            <person name="Sulman M."/>
            <person name="Ellouze W."/>
            <person name="Ilyukhin E."/>
        </authorList>
    </citation>
    <scope>NUCLEOTIDE SEQUENCE [LARGE SCALE GENOMIC DNA]</scope>
    <source>
        <strain evidence="5 6">M1-105</strain>
    </source>
</reference>
<keyword evidence="1" id="KW-0378">Hydrolase</keyword>
<feature type="region of interest" description="Disordered" evidence="2">
    <location>
        <begin position="190"/>
        <end position="214"/>
    </location>
</feature>
<feature type="domain" description="Peptidase S9 prolyl oligopeptidase catalytic" evidence="3">
    <location>
        <begin position="242"/>
        <end position="322"/>
    </location>
</feature>
<evidence type="ECO:0000259" key="4">
    <source>
        <dbReference type="Pfam" id="PF20434"/>
    </source>
</evidence>
<dbReference type="SUPFAM" id="SSF53474">
    <property type="entry name" value="alpha/beta-Hydrolases"/>
    <property type="match status" value="1"/>
</dbReference>
<dbReference type="InterPro" id="IPR049492">
    <property type="entry name" value="BD-FAE-like_dom"/>
</dbReference>
<dbReference type="PANTHER" id="PTHR48081:SF3">
    <property type="entry name" value="ALPHA_BETA HYDROLASE FOLD-3 DOMAIN-CONTAINING PROTEIN"/>
    <property type="match status" value="1"/>
</dbReference>
<dbReference type="Proteomes" id="UP001521116">
    <property type="component" value="Unassembled WGS sequence"/>
</dbReference>
<evidence type="ECO:0000259" key="3">
    <source>
        <dbReference type="Pfam" id="PF00326"/>
    </source>
</evidence>
<evidence type="ECO:0000313" key="5">
    <source>
        <dbReference type="EMBL" id="KAL1616171.1"/>
    </source>
</evidence>
<dbReference type="Gene3D" id="3.40.50.1820">
    <property type="entry name" value="alpha/beta hydrolase"/>
    <property type="match status" value="1"/>
</dbReference>
<evidence type="ECO:0000256" key="1">
    <source>
        <dbReference type="ARBA" id="ARBA00022801"/>
    </source>
</evidence>
<evidence type="ECO:0000256" key="2">
    <source>
        <dbReference type="SAM" id="MobiDB-lite"/>
    </source>
</evidence>
<name>A0ABR3SBF6_9PEZI</name>